<dbReference type="Proteomes" id="UP000626210">
    <property type="component" value="Unassembled WGS sequence"/>
</dbReference>
<accession>A0ABQ3GH96</accession>
<proteinExistence type="predicted"/>
<dbReference type="Pfam" id="PF17761">
    <property type="entry name" value="DUF1016_N"/>
    <property type="match status" value="1"/>
</dbReference>
<dbReference type="InterPro" id="IPR011856">
    <property type="entry name" value="tRNA_endonuc-like_dom_sf"/>
</dbReference>
<protein>
    <recommendedName>
        <fullName evidence="5">Nuclease of restriction endonuclease-like (RecB) superfamily</fullName>
    </recommendedName>
</protein>
<dbReference type="RefSeq" id="WP_189691084.1">
    <property type="nucleotide sequence ID" value="NZ_BMYK01000052.1"/>
</dbReference>
<dbReference type="Gene3D" id="3.40.1350.10">
    <property type="match status" value="1"/>
</dbReference>
<evidence type="ECO:0000259" key="2">
    <source>
        <dbReference type="Pfam" id="PF17761"/>
    </source>
</evidence>
<dbReference type="PANTHER" id="PTHR30547:SF5">
    <property type="entry name" value="NUCLEASE YHCG-RELATED"/>
    <property type="match status" value="1"/>
</dbReference>
<evidence type="ECO:0008006" key="5">
    <source>
        <dbReference type="Google" id="ProtNLM"/>
    </source>
</evidence>
<keyword evidence="4" id="KW-1185">Reference proteome</keyword>
<feature type="domain" description="YhcG PDDEXK nuclease" evidence="1">
    <location>
        <begin position="219"/>
        <end position="366"/>
    </location>
</feature>
<comment type="caution">
    <text evidence="3">The sequence shown here is derived from an EMBL/GenBank/DDBJ whole genome shotgun (WGS) entry which is preliminary data.</text>
</comment>
<dbReference type="InterPro" id="IPR009362">
    <property type="entry name" value="YhcG_C"/>
</dbReference>
<organism evidence="3 4">
    <name type="scientific">Pseudorhodoferax aquiterrae</name>
    <dbReference type="NCBI Taxonomy" id="747304"/>
    <lineage>
        <taxon>Bacteria</taxon>
        <taxon>Pseudomonadati</taxon>
        <taxon>Pseudomonadota</taxon>
        <taxon>Betaproteobacteria</taxon>
        <taxon>Burkholderiales</taxon>
        <taxon>Comamonadaceae</taxon>
    </lineage>
</organism>
<dbReference type="Pfam" id="PF06250">
    <property type="entry name" value="YhcG_C"/>
    <property type="match status" value="1"/>
</dbReference>
<evidence type="ECO:0000313" key="3">
    <source>
        <dbReference type="EMBL" id="GHD04702.1"/>
    </source>
</evidence>
<reference evidence="4" key="1">
    <citation type="journal article" date="2019" name="Int. J. Syst. Evol. Microbiol.">
        <title>The Global Catalogue of Microorganisms (GCM) 10K type strain sequencing project: providing services to taxonomists for standard genome sequencing and annotation.</title>
        <authorList>
            <consortium name="The Broad Institute Genomics Platform"/>
            <consortium name="The Broad Institute Genome Sequencing Center for Infectious Disease"/>
            <person name="Wu L."/>
            <person name="Ma J."/>
        </authorList>
    </citation>
    <scope>NUCLEOTIDE SEQUENCE [LARGE SCALE GENOMIC DNA]</scope>
    <source>
        <strain evidence="4">KCTC 23314</strain>
    </source>
</reference>
<gene>
    <name evidence="3" type="primary">yhcG</name>
    <name evidence="3" type="ORF">GCM10007320_65840</name>
</gene>
<dbReference type="EMBL" id="BMYK01000052">
    <property type="protein sequence ID" value="GHD04702.1"/>
    <property type="molecule type" value="Genomic_DNA"/>
</dbReference>
<dbReference type="InterPro" id="IPR041527">
    <property type="entry name" value="YhcG_N"/>
</dbReference>
<feature type="domain" description="YhcG N-terminal" evidence="2">
    <location>
        <begin position="27"/>
        <end position="195"/>
    </location>
</feature>
<dbReference type="InterPro" id="IPR053148">
    <property type="entry name" value="PD-DEXK-like_domain"/>
</dbReference>
<evidence type="ECO:0000259" key="1">
    <source>
        <dbReference type="Pfam" id="PF06250"/>
    </source>
</evidence>
<evidence type="ECO:0000313" key="4">
    <source>
        <dbReference type="Proteomes" id="UP000626210"/>
    </source>
</evidence>
<sequence length="384" mass="43147">MTSDVGRPTDFSALLIAFRETDAALAAQAAKAVNVSLTLRNWCFGFYLTEFEQNGADRADYGLRLVDEVSARLGKAGVGGVAPRSLRLYRQFYLSYPGIWQTPSAKSLATILPLPIWQTMSAKSVDAAAQQPALANVPATVPAHLLLERLSFSHFVELLQLDDALQRAFYEAEAVRGTWSVRELKRQIATQYYQRSGMSTDKASLSERAHATAERAVPQQVIRDPYVFEFLGLRPHEALTEGQLEDALLDRLQAFLLELGHGFCFEARQKRLLIGGEHFFVDLVFYHRVLKCHVLLELKNDAFRHEHLGQLNSYVSYYQQHEMSEGDQPPIGILLCTRKNAELVQYALAGMSNQLFVSRYQVQLPGADEIVAFLHRAVEELDGE</sequence>
<name>A0ABQ3GH96_9BURK</name>
<dbReference type="PANTHER" id="PTHR30547">
    <property type="entry name" value="UNCHARACTERIZED PROTEIN YHCG-RELATED"/>
    <property type="match status" value="1"/>
</dbReference>